<sequence>MDPRLLGSPQHRIETATHPMPNLLDEHNVVLTPAYRILSLRDADADAGHDPDNALGQAYATVAASTGTELHLVCAQAELPVAVGLRLWDTDPAVTAQGDGVGLTAPLEVEFATGLVVLSSPTAEAVDFRLLTGPGTYAAVVEHSGRTSAEQHRPNADPASNEVSHETYTINLWRTGDIEDD</sequence>
<reference evidence="2" key="1">
    <citation type="submission" date="2023-02" db="EMBL/GenBank/DDBJ databases">
        <title>Actinokineospora globicatena NBRC 15670.</title>
        <authorList>
            <person name="Ichikawa N."/>
            <person name="Sato H."/>
            <person name="Tonouchi N."/>
        </authorList>
    </citation>
    <scope>NUCLEOTIDE SEQUENCE</scope>
    <source>
        <strain evidence="2">NBRC 15670</strain>
    </source>
</reference>
<evidence type="ECO:0000313" key="3">
    <source>
        <dbReference type="Proteomes" id="UP001165042"/>
    </source>
</evidence>
<feature type="compositionally biased region" description="Basic and acidic residues" evidence="1">
    <location>
        <begin position="143"/>
        <end position="155"/>
    </location>
</feature>
<organism evidence="2 3">
    <name type="scientific">Actinokineospora globicatena</name>
    <dbReference type="NCBI Taxonomy" id="103729"/>
    <lineage>
        <taxon>Bacteria</taxon>
        <taxon>Bacillati</taxon>
        <taxon>Actinomycetota</taxon>
        <taxon>Actinomycetes</taxon>
        <taxon>Pseudonocardiales</taxon>
        <taxon>Pseudonocardiaceae</taxon>
        <taxon>Actinokineospora</taxon>
    </lineage>
</organism>
<evidence type="ECO:0000313" key="2">
    <source>
        <dbReference type="EMBL" id="GLW89632.1"/>
    </source>
</evidence>
<dbReference type="Proteomes" id="UP001165042">
    <property type="component" value="Unassembled WGS sequence"/>
</dbReference>
<evidence type="ECO:0000256" key="1">
    <source>
        <dbReference type="SAM" id="MobiDB-lite"/>
    </source>
</evidence>
<comment type="caution">
    <text evidence="2">The sequence shown here is derived from an EMBL/GenBank/DDBJ whole genome shotgun (WGS) entry which is preliminary data.</text>
</comment>
<protein>
    <submittedName>
        <fullName evidence="2">Uncharacterized protein</fullName>
    </submittedName>
</protein>
<dbReference type="EMBL" id="BSSD01000001">
    <property type="protein sequence ID" value="GLW89632.1"/>
    <property type="molecule type" value="Genomic_DNA"/>
</dbReference>
<accession>A0A9W6QJB2</accession>
<gene>
    <name evidence="2" type="ORF">Aglo03_04480</name>
</gene>
<name>A0A9W6QJB2_9PSEU</name>
<feature type="region of interest" description="Disordered" evidence="1">
    <location>
        <begin position="143"/>
        <end position="165"/>
    </location>
</feature>
<keyword evidence="3" id="KW-1185">Reference proteome</keyword>
<dbReference type="AlphaFoldDB" id="A0A9W6QJB2"/>
<proteinExistence type="predicted"/>